<dbReference type="KEGG" id="aum:AURMO_00388"/>
<dbReference type="Pfam" id="PF00156">
    <property type="entry name" value="Pribosyltran"/>
    <property type="match status" value="1"/>
</dbReference>
<dbReference type="EMBL" id="CP023994">
    <property type="protein sequence ID" value="AWR21005.1"/>
    <property type="molecule type" value="Genomic_DNA"/>
</dbReference>
<dbReference type="PANTHER" id="PTHR47505:SF1">
    <property type="entry name" value="DNA UTILIZATION PROTEIN YHGH"/>
    <property type="match status" value="1"/>
</dbReference>
<keyword evidence="4" id="KW-1185">Reference proteome</keyword>
<dbReference type="InterPro" id="IPR000836">
    <property type="entry name" value="PRTase_dom"/>
</dbReference>
<evidence type="ECO:0000259" key="2">
    <source>
        <dbReference type="Pfam" id="PF00156"/>
    </source>
</evidence>
<dbReference type="RefSeq" id="WP_110232895.1">
    <property type="nucleotide sequence ID" value="NZ_CP023994.1"/>
</dbReference>
<dbReference type="AlphaFoldDB" id="A0A2Z3RVZ6"/>
<reference evidence="3 4" key="1">
    <citation type="submission" date="2017-10" db="EMBL/GenBank/DDBJ databases">
        <title>Genome of an Actinobacterium that displays light-enhanced growth.</title>
        <authorList>
            <person name="Maresca J.A."/>
            <person name="Hempel P."/>
            <person name="Shevchenko O."/>
            <person name="Miller K.J."/>
            <person name="Hahn M.W."/>
        </authorList>
    </citation>
    <scope>NUCLEOTIDE SEQUENCE [LARGE SCALE GENOMIC DNA]</scope>
    <source>
        <strain evidence="3 4">MWH-Mo1</strain>
    </source>
</reference>
<dbReference type="Gene3D" id="3.40.50.2020">
    <property type="match status" value="1"/>
</dbReference>
<dbReference type="InterPro" id="IPR029057">
    <property type="entry name" value="PRTase-like"/>
</dbReference>
<proteinExistence type="inferred from homology"/>
<dbReference type="Proteomes" id="UP000246894">
    <property type="component" value="Chromosome"/>
</dbReference>
<name>A0A2Z3RVZ6_9MICO</name>
<feature type="domain" description="Phosphoribosyltransferase" evidence="2">
    <location>
        <begin position="152"/>
        <end position="221"/>
    </location>
</feature>
<evidence type="ECO:0000313" key="4">
    <source>
        <dbReference type="Proteomes" id="UP000246894"/>
    </source>
</evidence>
<dbReference type="CDD" id="cd06223">
    <property type="entry name" value="PRTases_typeI"/>
    <property type="match status" value="1"/>
</dbReference>
<dbReference type="InterPro" id="IPR051910">
    <property type="entry name" value="ComF/GntX_DNA_util-trans"/>
</dbReference>
<evidence type="ECO:0000256" key="1">
    <source>
        <dbReference type="ARBA" id="ARBA00008007"/>
    </source>
</evidence>
<sequence length="229" mass="25464">MWTFDEFKEHCADALALALPISCAGCDLPDRNLCKECRAALVANLQYRELFDEESLQRLPLWFAMELGEPLSGVLHHFKEKGRTSVAKHLAMPLRDAMKAIYHQVTLESSYPVTWVVPPSSRASFRQRGYSPIGMLATAAGVRPQKLLTISRRRADQSQLGRMERFRNMKGVYTAKPAAKGTRVILVDDVLTTGATLLECARALRAGGAEVLGAAVLAYTPKNFQDTRR</sequence>
<dbReference type="PANTHER" id="PTHR47505">
    <property type="entry name" value="DNA UTILIZATION PROTEIN YHGH"/>
    <property type="match status" value="1"/>
</dbReference>
<accession>A0A2Z3RVZ6</accession>
<dbReference type="OrthoDB" id="5242900at2"/>
<gene>
    <name evidence="3" type="ORF">AURMO_00388</name>
</gene>
<evidence type="ECO:0000313" key="3">
    <source>
        <dbReference type="EMBL" id="AWR21005.1"/>
    </source>
</evidence>
<protein>
    <submittedName>
        <fullName evidence="3">DNA utilization protein GntX</fullName>
    </submittedName>
</protein>
<organism evidence="3 4">
    <name type="scientific">Aurantimicrobium photophilum</name>
    <dbReference type="NCBI Taxonomy" id="1987356"/>
    <lineage>
        <taxon>Bacteria</taxon>
        <taxon>Bacillati</taxon>
        <taxon>Actinomycetota</taxon>
        <taxon>Actinomycetes</taxon>
        <taxon>Micrococcales</taxon>
        <taxon>Microbacteriaceae</taxon>
        <taxon>Aurantimicrobium</taxon>
    </lineage>
</organism>
<dbReference type="SUPFAM" id="SSF53271">
    <property type="entry name" value="PRTase-like"/>
    <property type="match status" value="1"/>
</dbReference>
<comment type="similarity">
    <text evidence="1">Belongs to the ComF/GntX family.</text>
</comment>